<dbReference type="InterPro" id="IPR011990">
    <property type="entry name" value="TPR-like_helical_dom_sf"/>
</dbReference>
<dbReference type="KEGG" id="slb:AWJ20_4184"/>
<dbReference type="GO" id="GO:0005634">
    <property type="term" value="C:nucleus"/>
    <property type="evidence" value="ECO:0007669"/>
    <property type="project" value="InterPro"/>
</dbReference>
<dbReference type="PANTHER" id="PTHR12792">
    <property type="entry name" value="EXTRA SPINDLE POLES 1-RELATED"/>
    <property type="match status" value="1"/>
</dbReference>
<dbReference type="PROSITE" id="PS51700">
    <property type="entry name" value="SEPARIN"/>
    <property type="match status" value="1"/>
</dbReference>
<dbReference type="GeneID" id="30036288"/>
<dbReference type="Pfam" id="PF03568">
    <property type="entry name" value="Separin_C"/>
    <property type="match status" value="1"/>
</dbReference>
<evidence type="ECO:0000256" key="4">
    <source>
        <dbReference type="ARBA" id="ARBA00022829"/>
    </source>
</evidence>
<organism evidence="6 7">
    <name type="scientific">Sugiyamaella lignohabitans</name>
    <dbReference type="NCBI Taxonomy" id="796027"/>
    <lineage>
        <taxon>Eukaryota</taxon>
        <taxon>Fungi</taxon>
        <taxon>Dikarya</taxon>
        <taxon>Ascomycota</taxon>
        <taxon>Saccharomycotina</taxon>
        <taxon>Dipodascomycetes</taxon>
        <taxon>Dipodascales</taxon>
        <taxon>Trichomonascaceae</taxon>
        <taxon>Sugiyamaella</taxon>
    </lineage>
</organism>
<dbReference type="Proteomes" id="UP000189580">
    <property type="component" value="Chromosome c"/>
</dbReference>
<comment type="catalytic activity">
    <reaction evidence="1">
        <text>All bonds known to be hydrolyzed by this endopeptidase have arginine in P1 and an acidic residue in P4. P6 is often occupied by an acidic residue or by a hydroxy-amino-acid residue, the phosphorylation of which enhances cleavage.</text>
        <dbReference type="EC" id="3.4.22.49"/>
    </reaction>
</comment>
<accession>A0A167C907</accession>
<dbReference type="SUPFAM" id="SSF48452">
    <property type="entry name" value="TPR-like"/>
    <property type="match status" value="1"/>
</dbReference>
<evidence type="ECO:0000313" key="7">
    <source>
        <dbReference type="Proteomes" id="UP000189580"/>
    </source>
</evidence>
<dbReference type="GO" id="GO:0004197">
    <property type="term" value="F:cysteine-type endopeptidase activity"/>
    <property type="evidence" value="ECO:0007669"/>
    <property type="project" value="InterPro"/>
</dbReference>
<name>A0A167C907_9ASCO</name>
<keyword evidence="4" id="KW-0159">Chromosome partition</keyword>
<dbReference type="InterPro" id="IPR005314">
    <property type="entry name" value="Peptidase_C50"/>
</dbReference>
<dbReference type="GO" id="GO:0051307">
    <property type="term" value="P:meiotic chromosome separation"/>
    <property type="evidence" value="ECO:0007669"/>
    <property type="project" value="TreeGrafter"/>
</dbReference>
<evidence type="ECO:0000256" key="1">
    <source>
        <dbReference type="ARBA" id="ARBA00000451"/>
    </source>
</evidence>
<dbReference type="InterPro" id="IPR030397">
    <property type="entry name" value="SEPARIN_core_dom"/>
</dbReference>
<proteinExistence type="predicted"/>
<protein>
    <recommendedName>
        <fullName evidence="2">separase</fullName>
        <ecNumber evidence="2">3.4.22.49</ecNumber>
    </recommendedName>
</protein>
<gene>
    <name evidence="6" type="primary">ESP1</name>
    <name evidence="6" type="ORF">AWJ20_4184</name>
</gene>
<dbReference type="EC" id="3.4.22.49" evidence="2"/>
<keyword evidence="7" id="KW-1185">Reference proteome</keyword>
<reference evidence="6 7" key="1">
    <citation type="submission" date="2016-02" db="EMBL/GenBank/DDBJ databases">
        <title>Complete genome sequence and transcriptome regulation of the pentose utilising yeast Sugiyamaella lignohabitans.</title>
        <authorList>
            <person name="Bellasio M."/>
            <person name="Peymann A."/>
            <person name="Valli M."/>
            <person name="Sipitzky M."/>
            <person name="Graf A."/>
            <person name="Sauer M."/>
            <person name="Marx H."/>
            <person name="Mattanovich D."/>
        </authorList>
    </citation>
    <scope>NUCLEOTIDE SEQUENCE [LARGE SCALE GENOMIC DNA]</scope>
    <source>
        <strain evidence="6 7">CBS 10342</strain>
    </source>
</reference>
<dbReference type="GO" id="GO:0044732">
    <property type="term" value="C:mitotic spindle pole body"/>
    <property type="evidence" value="ECO:0007669"/>
    <property type="project" value="TreeGrafter"/>
</dbReference>
<dbReference type="GO" id="GO:0072686">
    <property type="term" value="C:mitotic spindle"/>
    <property type="evidence" value="ECO:0007669"/>
    <property type="project" value="TreeGrafter"/>
</dbReference>
<sequence>MSISNSASLITSTLLRCSALKIIPAIDTSFVEILSKNVERGCSQKSAELVSEYFEKAGPAIIDFYLCRKSEILKDKNAKKLYLPMIEKLILASKNISISAAGGEHIKRTKQGLQTIKHLMDLSKKNSKNSDTDGHPSIMSQLITNPTEESLNKLAISVQNSKAIEILTPSQTKALLSSTKKLLATGDIDQLVSTAAVFSGESKEYSKAAAQMLSLFSTWLNKQESISIPYTSVREFYSKLATYFRSFERYQELKYISDSLLNLSSKAKSSTESAVNYPGLLKDSLELELGIIRAQPDSQASPKLISKLERLVVSNLSSEKYDEAIDLITRVLEVLFDVNNITHNTPIAEVKHMASISQCILFMARIYTKRPDTLSSLTSANTCKEHQSIILELLLWNFVGSASPSKNDLAAIIVRSLSSDGNLRPDSRLRPYIAYFFVTGSLYSGQEFNPDSLVEQLIADDSLPETFYVKSMTYFSLSIANHSNQQKVAYICNAVQDLSQFLSLTRHPILYKTEIEAISSFLDSHMFHDQKNGLLLQFIDSLRNDLSQDMSDLSELECSYRLDIARSYLYLGFSGVVGQQLLTANKLLTQAVSSPIQYAFLLAMETEYSASIDRRDDAVSCLSRLQKHISSSPILSEPLSAGRNANESSHQFQQRIILYCRVTEAFSSVWSITGAKELAIVAMLNLTRLLPGLLKRPGYSFWSLSSMLMDVHFRIAKLYEQLGIVKEAIYHIHEAIKLAESTECFLAQSQYLTFEAELSVKMDKQEDAKSILHRCEEIFDEDKQVVPLAKKGIEFLNIIYSTAFYLQRQNMFAEERLYYDMAESVYGDLQYPDDSKSVESISRRVSELSLKTAPIRRAIGLESVRNKLIRNHAYSLEEQGLVDVATNILVTDHVIGPASPVKSPSKIRSTENVATREEILFKISQSRNCFVKAKKVLLLDPVFGVLQDSAISVPSVNTDIGGGSNRKSSLTNMPTNAQCAEAVKHLVRARSILTENLEKIKEVCTNTELVDMSNILNNVSILLSAVCTAQEKSLYSYFSHLELTKASSVLSERQIAILREQDASNYLDWPNQDRKEAAGQYKPIAVGSLDGNHFGSKIPDNWLVVSLNIAPATGNLIVSRYEKERDPFIITLPLNRHSSRDVDEVSFSYNDGLQRLRDIISRSNDSADISRTSQIHTPDAKRAWWHERFEMDKELESLLYESQFCWLGGFRGILDSEVPDKKLAEKFVKDFKQILDRYLPSRANTLRPRRGVRSAGAANKGVPQQPVDLSPRVFELFLTLGHPDTLEDPGLLEDLVYFVLDIIQFHGEQNAYDELDIDQLVVDVEEALRSYHTRYGKVTNKKNYDHVILVLDKKCQQFPWESIPLLRKRSVSRVPSLAILNKLLSARKSSSYSPPGNDVFYVLNPSKDLIRTQERFEEPFKNMSGWQGIVSRAPSEDEIVNALNEKDLFIYVGHGGGERYIRSAKIKGLKKCCPTLLFGCSSGLVQEAGEYDPYGTCMSFMASECPMLLANMWDVTDKDIDTFSRNMLERWGVLSGQRATVDNGRYNVAQAVAMTRDDCTLKFLTGAAPVIYGLPLESAISYD</sequence>
<dbReference type="GO" id="GO:0005737">
    <property type="term" value="C:cytoplasm"/>
    <property type="evidence" value="ECO:0007669"/>
    <property type="project" value="TreeGrafter"/>
</dbReference>
<dbReference type="EMBL" id="CP014500">
    <property type="protein sequence ID" value="ANB11375.1"/>
    <property type="molecule type" value="Genomic_DNA"/>
</dbReference>
<evidence type="ECO:0000259" key="5">
    <source>
        <dbReference type="PROSITE" id="PS51700"/>
    </source>
</evidence>
<dbReference type="OrthoDB" id="10255632at2759"/>
<evidence type="ECO:0000313" key="6">
    <source>
        <dbReference type="EMBL" id="ANB11375.1"/>
    </source>
</evidence>
<keyword evidence="3" id="KW-0378">Hydrolase</keyword>
<feature type="domain" description="Peptidase C50" evidence="5">
    <location>
        <begin position="1396"/>
        <end position="1491"/>
    </location>
</feature>
<dbReference type="GO" id="GO:0006508">
    <property type="term" value="P:proteolysis"/>
    <property type="evidence" value="ECO:0007669"/>
    <property type="project" value="InterPro"/>
</dbReference>
<evidence type="ECO:0000256" key="3">
    <source>
        <dbReference type="ARBA" id="ARBA00022801"/>
    </source>
</evidence>
<dbReference type="PANTHER" id="PTHR12792:SF0">
    <property type="entry name" value="SEPARIN"/>
    <property type="match status" value="1"/>
</dbReference>
<evidence type="ECO:0000256" key="2">
    <source>
        <dbReference type="ARBA" id="ARBA00012489"/>
    </source>
</evidence>
<dbReference type="RefSeq" id="XP_018733852.1">
    <property type="nucleotide sequence ID" value="XM_018881243.1"/>
</dbReference>